<evidence type="ECO:0000259" key="20">
    <source>
        <dbReference type="PROSITE" id="PS50011"/>
    </source>
</evidence>
<dbReference type="InterPro" id="IPR029787">
    <property type="entry name" value="Nucleotide_cyclase"/>
</dbReference>
<dbReference type="Ensembl" id="ENSCINT00000017724.3">
    <property type="protein sequence ID" value="ENSCINP00000017724.3"/>
    <property type="gene ID" value="ENSCING00000008690.3"/>
</dbReference>
<evidence type="ECO:0000256" key="17">
    <source>
        <dbReference type="SAM" id="Coils"/>
    </source>
</evidence>
<dbReference type="InterPro" id="IPR050401">
    <property type="entry name" value="Cyclic_nucleotide_synthase"/>
</dbReference>
<keyword evidence="13 15" id="KW-0456">Lyase</keyword>
<comment type="similarity">
    <text evidence="15">Belongs to the adenylyl cyclase class-4/guanylyl cyclase family.</text>
</comment>
<dbReference type="InterPro" id="IPR028082">
    <property type="entry name" value="Peripla_BP_I"/>
</dbReference>
<evidence type="ECO:0000256" key="12">
    <source>
        <dbReference type="ARBA" id="ARBA00023180"/>
    </source>
</evidence>
<dbReference type="CDD" id="cd07302">
    <property type="entry name" value="CHD"/>
    <property type="match status" value="1"/>
</dbReference>
<dbReference type="GO" id="GO:0004383">
    <property type="term" value="F:guanylate cyclase activity"/>
    <property type="evidence" value="ECO:0000318"/>
    <property type="project" value="GO_Central"/>
</dbReference>
<dbReference type="Pfam" id="PF01094">
    <property type="entry name" value="ANF_receptor"/>
    <property type="match status" value="1"/>
</dbReference>
<evidence type="ECO:0000259" key="21">
    <source>
        <dbReference type="PROSITE" id="PS50125"/>
    </source>
</evidence>
<evidence type="ECO:0000256" key="3">
    <source>
        <dbReference type="ARBA" id="ARBA00012202"/>
    </source>
</evidence>
<dbReference type="InterPro" id="IPR001170">
    <property type="entry name" value="ANPR/GUC"/>
</dbReference>
<dbReference type="GO" id="GO:0006182">
    <property type="term" value="P:cGMP biosynthetic process"/>
    <property type="evidence" value="ECO:0000318"/>
    <property type="project" value="GO_Central"/>
</dbReference>
<keyword evidence="8 19" id="KW-1133">Transmembrane helix</keyword>
<evidence type="ECO:0000256" key="14">
    <source>
        <dbReference type="ARBA" id="ARBA00023293"/>
    </source>
</evidence>
<keyword evidence="5 19" id="KW-0812">Transmembrane</keyword>
<sequence>DVLVGMSCDYTSGRVATLANHWNWPVVYPGTRTSTLNNKDQKCCETLTRTGITATDAGKFVVKLFQHFDWNTSVVVYNMFEPQKLDFEVYFFIPLLNIYLYIRRVGIPMTFYRLKSDKRASARTIYVNIKISYTVSIWCVGRQTMRRVMQAAQKMGMTDGEFSFIYLDFYNTNTSYNWSRKSMLNFTDDQETLEALRALQVVTLRTPTNTQYQRFSDDIKRTLELVDTPEYGQYVNPFIAHYYDSVLLVINAILQSICSGQYNFDNGREFSRRLWNMKIESLGRNVTFAANGDRILDYSLMDMDPATGIFKVALNYYANTERFEEVSAVDWPGEVVPLNVPYCGYQNENCLAIIKPDNTIYYIIGACAGAILISCAVTTFLFRFYELYRKMRREKRLRMMVWKIKWEEIEWSTRRRNSSGGSRDSSQSITSSNGHPAVHFKQLFTKTGVYKGNIVSVKELGERRVSLARSDLMELESLYAMDHEHICKFIGANEEPPHVTILSEYCSRGSLQDLLEDATEYEMDDVFKYSLICDIVKGMTYLHRSFFQCHGNLKSSNCLIDSRFVVKLTDFGLSKFRDGSRTDSKTGFKYYENKLWTAPELLRLQTSHGTQKGDVYSFAIIVQEIMYRKGVFYTKEEFLDILHYVTSPKSGEAPFRPMLDDDDDTIINPALKKLVRKCWTEFQNERPTFQEIHREMRKFYKERNLVDSLLERLEQYSQHLEDKVEERTEQFKAEKERADSLLYLMLPRPVADRLKKGFNVLPTSFREVTIFFSDIVGFTAISHNSEPMQVVTMLNDLYTMFDTIIDIFDVYKVETIGDAYMVVSGLPQENGDNHVREIARMSLNLIKCVTNDFKIRHMPDKKLQLRVGMHTGPVVAGVVGLKMPRYCLFGDTVNTASRMESNGKPLAIHVSPKSKEVLDRFGTFQLAERDDEVFLKGLGTWKTWWLVGEDCDDEEV</sequence>
<keyword evidence="11" id="KW-0675">Receptor</keyword>
<dbReference type="GO" id="GO:0035556">
    <property type="term" value="P:intracellular signal transduction"/>
    <property type="evidence" value="ECO:0007669"/>
    <property type="project" value="InterPro"/>
</dbReference>
<evidence type="ECO:0000256" key="4">
    <source>
        <dbReference type="ARBA" id="ARBA00022475"/>
    </source>
</evidence>
<dbReference type="PROSITE" id="PS50125">
    <property type="entry name" value="GUANYLATE_CYCLASE_2"/>
    <property type="match status" value="1"/>
</dbReference>
<keyword evidence="6" id="KW-0732">Signal</keyword>
<keyword evidence="12" id="KW-0325">Glycoprotein</keyword>
<accession>F6WZZ7</accession>
<dbReference type="Gene3D" id="3.30.70.1230">
    <property type="entry name" value="Nucleotide cyclase"/>
    <property type="match status" value="1"/>
</dbReference>
<feature type="coiled-coil region" evidence="17">
    <location>
        <begin position="706"/>
        <end position="737"/>
    </location>
</feature>
<evidence type="ECO:0000256" key="13">
    <source>
        <dbReference type="ARBA" id="ARBA00023239"/>
    </source>
</evidence>
<feature type="domain" description="Guanylate cyclase" evidence="21">
    <location>
        <begin position="769"/>
        <end position="900"/>
    </location>
</feature>
<dbReference type="Proteomes" id="UP000008144">
    <property type="component" value="Unassembled WGS sequence"/>
</dbReference>
<dbReference type="SUPFAM" id="SSF53822">
    <property type="entry name" value="Periplasmic binding protein-like I"/>
    <property type="match status" value="1"/>
</dbReference>
<dbReference type="InterPro" id="IPR001828">
    <property type="entry name" value="ANF_lig-bd_rcpt"/>
</dbReference>
<dbReference type="SUPFAM" id="SSF55073">
    <property type="entry name" value="Nucleotide cyclase"/>
    <property type="match status" value="1"/>
</dbReference>
<comment type="subcellular location">
    <subcellularLocation>
        <location evidence="2">Cell membrane</location>
        <topology evidence="2">Single-pass type I membrane protein</topology>
    </subcellularLocation>
</comment>
<dbReference type="GeneTree" id="ENSGT00940000156223"/>
<evidence type="ECO:0000256" key="16">
    <source>
        <dbReference type="RuleBase" id="RU003431"/>
    </source>
</evidence>
<reference evidence="22" key="2">
    <citation type="submission" date="2025-08" db="UniProtKB">
        <authorList>
            <consortium name="Ensembl"/>
        </authorList>
    </citation>
    <scope>IDENTIFICATION</scope>
</reference>
<evidence type="ECO:0000256" key="5">
    <source>
        <dbReference type="ARBA" id="ARBA00022692"/>
    </source>
</evidence>
<dbReference type="SMART" id="SM00044">
    <property type="entry name" value="CYCc"/>
    <property type="match status" value="1"/>
</dbReference>
<reference evidence="22" key="3">
    <citation type="submission" date="2025-09" db="UniProtKB">
        <authorList>
            <consortium name="Ensembl"/>
        </authorList>
    </citation>
    <scope>IDENTIFICATION</scope>
</reference>
<dbReference type="PRINTS" id="PR00255">
    <property type="entry name" value="NATPEPTIDER"/>
</dbReference>
<keyword evidence="7" id="KW-0547">Nucleotide-binding</keyword>
<keyword evidence="9" id="KW-0342">GTP-binding</keyword>
<dbReference type="HOGENOM" id="CLU_001072_1_3_1"/>
<dbReference type="Pfam" id="PF07714">
    <property type="entry name" value="PK_Tyr_Ser-Thr"/>
    <property type="match status" value="1"/>
</dbReference>
<feature type="domain" description="Protein kinase" evidence="20">
    <location>
        <begin position="411"/>
        <end position="700"/>
    </location>
</feature>
<keyword evidence="4" id="KW-1003">Cell membrane</keyword>
<evidence type="ECO:0000313" key="23">
    <source>
        <dbReference type="Proteomes" id="UP000008144"/>
    </source>
</evidence>
<evidence type="ECO:0000256" key="6">
    <source>
        <dbReference type="ARBA" id="ARBA00022729"/>
    </source>
</evidence>
<dbReference type="InterPro" id="IPR011009">
    <property type="entry name" value="Kinase-like_dom_sf"/>
</dbReference>
<protein>
    <recommendedName>
        <fullName evidence="3 16">Guanylate cyclase</fullName>
        <ecNumber evidence="3 16">4.6.1.2</ecNumber>
    </recommendedName>
</protein>
<dbReference type="PANTHER" id="PTHR11920">
    <property type="entry name" value="GUANYLYL CYCLASE"/>
    <property type="match status" value="1"/>
</dbReference>
<evidence type="ECO:0000256" key="9">
    <source>
        <dbReference type="ARBA" id="ARBA00023134"/>
    </source>
</evidence>
<dbReference type="PROSITE" id="PS00452">
    <property type="entry name" value="GUANYLATE_CYCLASE_1"/>
    <property type="match status" value="1"/>
</dbReference>
<evidence type="ECO:0000256" key="19">
    <source>
        <dbReference type="SAM" id="Phobius"/>
    </source>
</evidence>
<evidence type="ECO:0000256" key="2">
    <source>
        <dbReference type="ARBA" id="ARBA00004251"/>
    </source>
</evidence>
<dbReference type="InterPro" id="IPR001054">
    <property type="entry name" value="A/G_cyclase"/>
</dbReference>
<dbReference type="Gene3D" id="1.10.510.10">
    <property type="entry name" value="Transferase(Phosphotransferase) domain 1"/>
    <property type="match status" value="1"/>
</dbReference>
<keyword evidence="17" id="KW-0175">Coiled coil</keyword>
<evidence type="ECO:0000256" key="1">
    <source>
        <dbReference type="ARBA" id="ARBA00001436"/>
    </source>
</evidence>
<proteinExistence type="inferred from homology"/>
<dbReference type="GO" id="GO:0005525">
    <property type="term" value="F:GTP binding"/>
    <property type="evidence" value="ECO:0007669"/>
    <property type="project" value="UniProtKB-KW"/>
</dbReference>
<dbReference type="AlphaFoldDB" id="F6WZZ7"/>
<keyword evidence="23" id="KW-1185">Reference proteome</keyword>
<evidence type="ECO:0000256" key="7">
    <source>
        <dbReference type="ARBA" id="ARBA00022741"/>
    </source>
</evidence>
<dbReference type="PANTHER" id="PTHR11920:SF494">
    <property type="entry name" value="ATRIAL NATRIURETIC PEPTIDE RECEPTOR 2"/>
    <property type="match status" value="1"/>
</dbReference>
<name>F6WZZ7_CIOIN</name>
<dbReference type="OMA" id="RMFNFTI"/>
<dbReference type="EC" id="4.6.1.2" evidence="3 16"/>
<feature type="compositionally biased region" description="Low complexity" evidence="18">
    <location>
        <begin position="418"/>
        <end position="433"/>
    </location>
</feature>
<feature type="region of interest" description="Disordered" evidence="18">
    <location>
        <begin position="415"/>
        <end position="434"/>
    </location>
</feature>
<reference evidence="23" key="1">
    <citation type="journal article" date="2002" name="Science">
        <title>The draft genome of Ciona intestinalis: insights into chordate and vertebrate origins.</title>
        <authorList>
            <person name="Dehal P."/>
            <person name="Satou Y."/>
            <person name="Campbell R.K."/>
            <person name="Chapman J."/>
            <person name="Degnan B."/>
            <person name="De Tomaso A."/>
            <person name="Davidson B."/>
            <person name="Di Gregorio A."/>
            <person name="Gelpke M."/>
            <person name="Goodstein D.M."/>
            <person name="Harafuji N."/>
            <person name="Hastings K.E."/>
            <person name="Ho I."/>
            <person name="Hotta K."/>
            <person name="Huang W."/>
            <person name="Kawashima T."/>
            <person name="Lemaire P."/>
            <person name="Martinez D."/>
            <person name="Meinertzhagen I.A."/>
            <person name="Necula S."/>
            <person name="Nonaka M."/>
            <person name="Putnam N."/>
            <person name="Rash S."/>
            <person name="Saiga H."/>
            <person name="Satake M."/>
            <person name="Terry A."/>
            <person name="Yamada L."/>
            <person name="Wang H.G."/>
            <person name="Awazu S."/>
            <person name="Azumi K."/>
            <person name="Boore J."/>
            <person name="Branno M."/>
            <person name="Chin-Bow S."/>
            <person name="DeSantis R."/>
            <person name="Doyle S."/>
            <person name="Francino P."/>
            <person name="Keys D.N."/>
            <person name="Haga S."/>
            <person name="Hayashi H."/>
            <person name="Hino K."/>
            <person name="Imai K.S."/>
            <person name="Inaba K."/>
            <person name="Kano S."/>
            <person name="Kobayashi K."/>
            <person name="Kobayashi M."/>
            <person name="Lee B.I."/>
            <person name="Makabe K.W."/>
            <person name="Manohar C."/>
            <person name="Matassi G."/>
            <person name="Medina M."/>
            <person name="Mochizuki Y."/>
            <person name="Mount S."/>
            <person name="Morishita T."/>
            <person name="Miura S."/>
            <person name="Nakayama A."/>
            <person name="Nishizaka S."/>
            <person name="Nomoto H."/>
            <person name="Ohta F."/>
            <person name="Oishi K."/>
            <person name="Rigoutsos I."/>
            <person name="Sano M."/>
            <person name="Sasaki A."/>
            <person name="Sasakura Y."/>
            <person name="Shoguchi E."/>
            <person name="Shin-i T."/>
            <person name="Spagnuolo A."/>
            <person name="Stainier D."/>
            <person name="Suzuki M.M."/>
            <person name="Tassy O."/>
            <person name="Takatori N."/>
            <person name="Tokuoka M."/>
            <person name="Yagi K."/>
            <person name="Yoshizaki F."/>
            <person name="Wada S."/>
            <person name="Zhang C."/>
            <person name="Hyatt P.D."/>
            <person name="Larimer F."/>
            <person name="Detter C."/>
            <person name="Doggett N."/>
            <person name="Glavina T."/>
            <person name="Hawkins T."/>
            <person name="Richardson P."/>
            <person name="Lucas S."/>
            <person name="Kohara Y."/>
            <person name="Levine M."/>
            <person name="Satoh N."/>
            <person name="Rokhsar D.S."/>
        </authorList>
    </citation>
    <scope>NUCLEOTIDE SEQUENCE [LARGE SCALE GENOMIC DNA]</scope>
</reference>
<feature type="transmembrane region" description="Helical" evidence="19">
    <location>
        <begin position="360"/>
        <end position="385"/>
    </location>
</feature>
<dbReference type="InterPro" id="IPR000719">
    <property type="entry name" value="Prot_kinase_dom"/>
</dbReference>
<evidence type="ECO:0000256" key="8">
    <source>
        <dbReference type="ARBA" id="ARBA00022989"/>
    </source>
</evidence>
<dbReference type="InterPro" id="IPR018297">
    <property type="entry name" value="A/G_cyclase_CS"/>
</dbReference>
<dbReference type="PROSITE" id="PS50011">
    <property type="entry name" value="PROTEIN_KINASE_DOM"/>
    <property type="match status" value="1"/>
</dbReference>
<dbReference type="GO" id="GO:0005524">
    <property type="term" value="F:ATP binding"/>
    <property type="evidence" value="ECO:0007669"/>
    <property type="project" value="InterPro"/>
</dbReference>
<dbReference type="Pfam" id="PF00211">
    <property type="entry name" value="Guanylate_cyc"/>
    <property type="match status" value="1"/>
</dbReference>
<dbReference type="InParanoid" id="F6WZZ7"/>
<dbReference type="GO" id="GO:0007168">
    <property type="term" value="P:receptor guanylyl cyclase signaling pathway"/>
    <property type="evidence" value="ECO:0000318"/>
    <property type="project" value="GO_Central"/>
</dbReference>
<evidence type="ECO:0000313" key="22">
    <source>
        <dbReference type="Ensembl" id="ENSCINP00000017724.3"/>
    </source>
</evidence>
<dbReference type="GO" id="GO:0004672">
    <property type="term" value="F:protein kinase activity"/>
    <property type="evidence" value="ECO:0007669"/>
    <property type="project" value="InterPro"/>
</dbReference>
<evidence type="ECO:0000256" key="18">
    <source>
        <dbReference type="SAM" id="MobiDB-lite"/>
    </source>
</evidence>
<comment type="catalytic activity">
    <reaction evidence="1 16">
        <text>GTP = 3',5'-cyclic GMP + diphosphate</text>
        <dbReference type="Rhea" id="RHEA:13665"/>
        <dbReference type="ChEBI" id="CHEBI:33019"/>
        <dbReference type="ChEBI" id="CHEBI:37565"/>
        <dbReference type="ChEBI" id="CHEBI:57746"/>
        <dbReference type="EC" id="4.6.1.2"/>
    </reaction>
</comment>
<dbReference type="STRING" id="7719.ENSCINP00000017724"/>
<evidence type="ECO:0000256" key="15">
    <source>
        <dbReference type="RuleBase" id="RU000405"/>
    </source>
</evidence>
<dbReference type="GO" id="GO:0017046">
    <property type="term" value="F:peptide hormone binding"/>
    <property type="evidence" value="ECO:0000318"/>
    <property type="project" value="GO_Central"/>
</dbReference>
<dbReference type="InterPro" id="IPR001245">
    <property type="entry name" value="Ser-Thr/Tyr_kinase_cat_dom"/>
</dbReference>
<dbReference type="Gene3D" id="3.40.50.2300">
    <property type="match status" value="2"/>
</dbReference>
<dbReference type="GO" id="GO:0005886">
    <property type="term" value="C:plasma membrane"/>
    <property type="evidence" value="ECO:0000318"/>
    <property type="project" value="GO_Central"/>
</dbReference>
<keyword evidence="10 19" id="KW-0472">Membrane</keyword>
<evidence type="ECO:0000256" key="11">
    <source>
        <dbReference type="ARBA" id="ARBA00023170"/>
    </source>
</evidence>
<dbReference type="FunFam" id="3.30.70.1230:FF:000004">
    <property type="entry name" value="Guanylate cyclase"/>
    <property type="match status" value="1"/>
</dbReference>
<dbReference type="GO" id="GO:0016941">
    <property type="term" value="F:natriuretic peptide receptor activity"/>
    <property type="evidence" value="ECO:0000318"/>
    <property type="project" value="GO_Central"/>
</dbReference>
<dbReference type="SUPFAM" id="SSF56112">
    <property type="entry name" value="Protein kinase-like (PK-like)"/>
    <property type="match status" value="1"/>
</dbReference>
<evidence type="ECO:0000256" key="10">
    <source>
        <dbReference type="ARBA" id="ARBA00023136"/>
    </source>
</evidence>
<keyword evidence="14 16" id="KW-0141">cGMP biosynthesis</keyword>
<organism evidence="22 23">
    <name type="scientific">Ciona intestinalis</name>
    <name type="common">Transparent sea squirt</name>
    <name type="synonym">Ascidia intestinalis</name>
    <dbReference type="NCBI Taxonomy" id="7719"/>
    <lineage>
        <taxon>Eukaryota</taxon>
        <taxon>Metazoa</taxon>
        <taxon>Chordata</taxon>
        <taxon>Tunicata</taxon>
        <taxon>Ascidiacea</taxon>
        <taxon>Phlebobranchia</taxon>
        <taxon>Cionidae</taxon>
        <taxon>Ciona</taxon>
    </lineage>
</organism>